<evidence type="ECO:0000256" key="7">
    <source>
        <dbReference type="ARBA" id="ARBA00022737"/>
    </source>
</evidence>
<dbReference type="Gramene" id="CDP14988">
    <property type="protein sequence ID" value="CDP14988"/>
    <property type="gene ID" value="GSCOC_T00042511001"/>
</dbReference>
<dbReference type="InterPro" id="IPR047664">
    <property type="entry name" value="SWEET"/>
</dbReference>
<dbReference type="OrthoDB" id="409725at2759"/>
<dbReference type="FunCoup" id="A0A068V525">
    <property type="interactions" value="1372"/>
</dbReference>
<feature type="region of interest" description="Disordered" evidence="11">
    <location>
        <begin position="253"/>
        <end position="275"/>
    </location>
</feature>
<keyword evidence="6 10" id="KW-0812">Transmembrane</keyword>
<evidence type="ECO:0000313" key="12">
    <source>
        <dbReference type="EMBL" id="CDP14988.1"/>
    </source>
</evidence>
<evidence type="ECO:0000256" key="2">
    <source>
        <dbReference type="ARBA" id="ARBA00007809"/>
    </source>
</evidence>
<protein>
    <recommendedName>
        <fullName evidence="10">Bidirectional sugar transporter SWEET</fullName>
    </recommendedName>
</protein>
<dbReference type="OMA" id="MSCKLQN"/>
<sequence length="275" mass="30952">MPLFPIQNPWVFALGVIGNLVSFLVYLAPVPTFRRIVKKKSTEGFHSFPYVVSLFSAMLWVDYARVKSNVLLVTVNSIGCLIETIYIAFFIVHAPKKPRMFTLKLVILLNFIGFGSICILTEYLAKGARKTQALGWLCVASSAMVYIAPLSVMKQVISTRSVEFMPFWLSFSLVLNSLTWCSYGLLLKDIHITVPTVVGFIFGMIQMALYVTYKNIKMKPEEPKLPTIVKPITIIPSEMLPLGSLPIDDTNKAKNEKVQEQIQQGEREQDASHQV</sequence>
<feature type="transmembrane region" description="Helical" evidence="10">
    <location>
        <begin position="131"/>
        <end position="152"/>
    </location>
</feature>
<dbReference type="Proteomes" id="UP000295252">
    <property type="component" value="Chromosome VI"/>
</dbReference>
<keyword evidence="4" id="KW-1003">Cell membrane</keyword>
<evidence type="ECO:0000313" key="13">
    <source>
        <dbReference type="Proteomes" id="UP000295252"/>
    </source>
</evidence>
<evidence type="ECO:0000256" key="8">
    <source>
        <dbReference type="ARBA" id="ARBA00022989"/>
    </source>
</evidence>
<evidence type="ECO:0000256" key="11">
    <source>
        <dbReference type="SAM" id="MobiDB-lite"/>
    </source>
</evidence>
<feature type="transmembrane region" description="Helical" evidence="10">
    <location>
        <begin position="45"/>
        <end position="64"/>
    </location>
</feature>
<proteinExistence type="inferred from homology"/>
<dbReference type="GO" id="GO:0005886">
    <property type="term" value="C:plasma membrane"/>
    <property type="evidence" value="ECO:0007669"/>
    <property type="project" value="UniProtKB-SubCell"/>
</dbReference>
<dbReference type="FunFam" id="1.20.1280.290:FF:000003">
    <property type="entry name" value="Bidirectional sugar transporter SWEET"/>
    <property type="match status" value="1"/>
</dbReference>
<feature type="transmembrane region" description="Helical" evidence="10">
    <location>
        <begin position="70"/>
        <end position="93"/>
    </location>
</feature>
<accession>A0A068V525</accession>
<keyword evidence="13" id="KW-1185">Reference proteome</keyword>
<keyword evidence="7" id="KW-0677">Repeat</keyword>
<evidence type="ECO:0000256" key="4">
    <source>
        <dbReference type="ARBA" id="ARBA00022475"/>
    </source>
</evidence>
<keyword evidence="3 10" id="KW-0813">Transport</keyword>
<comment type="function">
    <text evidence="10">Mediates both low-affinity uptake and efflux of sugar across the membrane.</text>
</comment>
<evidence type="ECO:0000256" key="3">
    <source>
        <dbReference type="ARBA" id="ARBA00022448"/>
    </source>
</evidence>
<keyword evidence="8 10" id="KW-1133">Transmembrane helix</keyword>
<feature type="transmembrane region" description="Helical" evidence="10">
    <location>
        <begin position="164"/>
        <end position="186"/>
    </location>
</feature>
<feature type="transmembrane region" description="Helical" evidence="10">
    <location>
        <begin position="192"/>
        <end position="213"/>
    </location>
</feature>
<dbReference type="Gene3D" id="1.20.1280.290">
    <property type="match status" value="2"/>
</dbReference>
<evidence type="ECO:0000256" key="5">
    <source>
        <dbReference type="ARBA" id="ARBA00022597"/>
    </source>
</evidence>
<evidence type="ECO:0000256" key="10">
    <source>
        <dbReference type="RuleBase" id="RU910715"/>
    </source>
</evidence>
<comment type="subcellular location">
    <subcellularLocation>
        <location evidence="1 10">Cell membrane</location>
        <topology evidence="1 10">Multi-pass membrane protein</topology>
    </subcellularLocation>
</comment>
<dbReference type="EMBL" id="HG739178">
    <property type="protein sequence ID" value="CDP14988.1"/>
    <property type="molecule type" value="Genomic_DNA"/>
</dbReference>
<reference evidence="13" key="1">
    <citation type="journal article" date="2014" name="Science">
        <title>The coffee genome provides insight into the convergent evolution of caffeine biosynthesis.</title>
        <authorList>
            <person name="Denoeud F."/>
            <person name="Carretero-Paulet L."/>
            <person name="Dereeper A."/>
            <person name="Droc G."/>
            <person name="Guyot R."/>
            <person name="Pietrella M."/>
            <person name="Zheng C."/>
            <person name="Alberti A."/>
            <person name="Anthony F."/>
            <person name="Aprea G."/>
            <person name="Aury J.M."/>
            <person name="Bento P."/>
            <person name="Bernard M."/>
            <person name="Bocs S."/>
            <person name="Campa C."/>
            <person name="Cenci A."/>
            <person name="Combes M.C."/>
            <person name="Crouzillat D."/>
            <person name="Da Silva C."/>
            <person name="Daddiego L."/>
            <person name="De Bellis F."/>
            <person name="Dussert S."/>
            <person name="Garsmeur O."/>
            <person name="Gayraud T."/>
            <person name="Guignon V."/>
            <person name="Jahn K."/>
            <person name="Jamilloux V."/>
            <person name="Joet T."/>
            <person name="Labadie K."/>
            <person name="Lan T."/>
            <person name="Leclercq J."/>
            <person name="Lepelley M."/>
            <person name="Leroy T."/>
            <person name="Li L.T."/>
            <person name="Librado P."/>
            <person name="Lopez L."/>
            <person name="Munoz A."/>
            <person name="Noel B."/>
            <person name="Pallavicini A."/>
            <person name="Perrotta G."/>
            <person name="Poncet V."/>
            <person name="Pot D."/>
            <person name="Priyono X."/>
            <person name="Rigoreau M."/>
            <person name="Rouard M."/>
            <person name="Rozas J."/>
            <person name="Tranchant-Dubreuil C."/>
            <person name="VanBuren R."/>
            <person name="Zhang Q."/>
            <person name="Andrade A.C."/>
            <person name="Argout X."/>
            <person name="Bertrand B."/>
            <person name="de Kochko A."/>
            <person name="Graziosi G."/>
            <person name="Henry R.J."/>
            <person name="Jayarama X."/>
            <person name="Ming R."/>
            <person name="Nagai C."/>
            <person name="Rounsley S."/>
            <person name="Sankoff D."/>
            <person name="Giuliano G."/>
            <person name="Albert V.A."/>
            <person name="Wincker P."/>
            <person name="Lashermes P."/>
        </authorList>
    </citation>
    <scope>NUCLEOTIDE SEQUENCE [LARGE SCALE GENOMIC DNA]</scope>
    <source>
        <strain evidence="13">cv. DH200-94</strain>
    </source>
</reference>
<dbReference type="AlphaFoldDB" id="A0A068V525"/>
<name>A0A068V525_COFCA</name>
<dbReference type="PANTHER" id="PTHR10791:SF225">
    <property type="entry name" value="BIDIRECTIONAL SUGAR TRANSPORTER SWEET"/>
    <property type="match status" value="1"/>
</dbReference>
<evidence type="ECO:0000256" key="6">
    <source>
        <dbReference type="ARBA" id="ARBA00022692"/>
    </source>
</evidence>
<dbReference type="Pfam" id="PF03083">
    <property type="entry name" value="MtN3_slv"/>
    <property type="match status" value="2"/>
</dbReference>
<feature type="transmembrane region" description="Helical" evidence="10">
    <location>
        <begin position="12"/>
        <end position="33"/>
    </location>
</feature>
<dbReference type="PANTHER" id="PTHR10791">
    <property type="entry name" value="RAG1-ACTIVATING PROTEIN 1"/>
    <property type="match status" value="1"/>
</dbReference>
<evidence type="ECO:0000256" key="1">
    <source>
        <dbReference type="ARBA" id="ARBA00004651"/>
    </source>
</evidence>
<organism evidence="12 13">
    <name type="scientific">Coffea canephora</name>
    <name type="common">Robusta coffee</name>
    <dbReference type="NCBI Taxonomy" id="49390"/>
    <lineage>
        <taxon>Eukaryota</taxon>
        <taxon>Viridiplantae</taxon>
        <taxon>Streptophyta</taxon>
        <taxon>Embryophyta</taxon>
        <taxon>Tracheophyta</taxon>
        <taxon>Spermatophyta</taxon>
        <taxon>Magnoliopsida</taxon>
        <taxon>eudicotyledons</taxon>
        <taxon>Gunneridae</taxon>
        <taxon>Pentapetalae</taxon>
        <taxon>asterids</taxon>
        <taxon>lamiids</taxon>
        <taxon>Gentianales</taxon>
        <taxon>Rubiaceae</taxon>
        <taxon>Ixoroideae</taxon>
        <taxon>Gardenieae complex</taxon>
        <taxon>Bertiereae - Coffeeae clade</taxon>
        <taxon>Coffeeae</taxon>
        <taxon>Coffea</taxon>
    </lineage>
</organism>
<feature type="transmembrane region" description="Helical" evidence="10">
    <location>
        <begin position="105"/>
        <end position="125"/>
    </location>
</feature>
<comment type="similarity">
    <text evidence="2 10">Belongs to the SWEET sugar transporter family.</text>
</comment>
<dbReference type="InParanoid" id="A0A068V525"/>
<dbReference type="FunFam" id="1.20.1280.290:FF:000001">
    <property type="entry name" value="Bidirectional sugar transporter SWEET"/>
    <property type="match status" value="1"/>
</dbReference>
<dbReference type="GO" id="GO:0051119">
    <property type="term" value="F:sugar transmembrane transporter activity"/>
    <property type="evidence" value="ECO:0007669"/>
    <property type="project" value="InterPro"/>
</dbReference>
<keyword evidence="9 10" id="KW-0472">Membrane</keyword>
<evidence type="ECO:0000256" key="9">
    <source>
        <dbReference type="ARBA" id="ARBA00023136"/>
    </source>
</evidence>
<gene>
    <name evidence="12" type="ORF">GSCOC_T00042511001</name>
</gene>
<dbReference type="InterPro" id="IPR004316">
    <property type="entry name" value="SWEET_rpt"/>
</dbReference>
<keyword evidence="5 10" id="KW-0762">Sugar transport</keyword>
<dbReference type="PhylomeDB" id="A0A068V525"/>